<keyword evidence="9" id="KW-1185">Reference proteome</keyword>
<dbReference type="EMBL" id="JABAHZ010000003">
    <property type="protein sequence ID" value="NLR79722.1"/>
    <property type="molecule type" value="Genomic_DNA"/>
</dbReference>
<evidence type="ECO:0000256" key="5">
    <source>
        <dbReference type="ARBA" id="ARBA00023237"/>
    </source>
</evidence>
<evidence type="ECO:0000256" key="2">
    <source>
        <dbReference type="ARBA" id="ARBA00006275"/>
    </source>
</evidence>
<keyword evidence="5" id="KW-0998">Cell outer membrane</keyword>
<dbReference type="PROSITE" id="PS51257">
    <property type="entry name" value="PROKAR_LIPOPROTEIN"/>
    <property type="match status" value="1"/>
</dbReference>
<dbReference type="Pfam" id="PF14322">
    <property type="entry name" value="SusD-like_3"/>
    <property type="match status" value="1"/>
</dbReference>
<evidence type="ECO:0000259" key="6">
    <source>
        <dbReference type="Pfam" id="PF07980"/>
    </source>
</evidence>
<dbReference type="Pfam" id="PF07980">
    <property type="entry name" value="SusD_RagB"/>
    <property type="match status" value="1"/>
</dbReference>
<evidence type="ECO:0000256" key="4">
    <source>
        <dbReference type="ARBA" id="ARBA00023136"/>
    </source>
</evidence>
<comment type="caution">
    <text evidence="8">The sequence shown here is derived from an EMBL/GenBank/DDBJ whole genome shotgun (WGS) entry which is preliminary data.</text>
</comment>
<comment type="similarity">
    <text evidence="2">Belongs to the SusD family.</text>
</comment>
<evidence type="ECO:0000259" key="7">
    <source>
        <dbReference type="Pfam" id="PF14322"/>
    </source>
</evidence>
<evidence type="ECO:0000256" key="3">
    <source>
        <dbReference type="ARBA" id="ARBA00022729"/>
    </source>
</evidence>
<organism evidence="8 9">
    <name type="scientific">Chitinophaga eiseniae</name>
    <dbReference type="NCBI Taxonomy" id="634771"/>
    <lineage>
        <taxon>Bacteria</taxon>
        <taxon>Pseudomonadati</taxon>
        <taxon>Bacteroidota</taxon>
        <taxon>Chitinophagia</taxon>
        <taxon>Chitinophagales</taxon>
        <taxon>Chitinophagaceae</taxon>
        <taxon>Chitinophaga</taxon>
    </lineage>
</organism>
<sequence length="509" mass="57189">MKYAYIAFTALLLGTSSCKKLVEPKVYSSLTDANAFLTLSDAKAAVNGVYSRLKQPSGRSDAWMYYAGFQVTISDLTTDVGHASSGGDVGLMSDCLWAPANTYLAFAWQHQYKLVTDANTSLYYIPKMTSITDAQKNQFTAELRFLRALGYVDLTDAFGPVILVTEETVAQNLKNPTYDAPTPTTPVADINKLIISDLEYAAQTLPVNYLNSDIYTTNDVGRATKGAAMSLLCKLYMREHEWQKALDLTTEIMKLGYDLYPSYAGLFAEKNKWCQESIFSALADPLNDAVEIMNHFGPINNPVVTDRWQYFALTWYFWNTFAANDDRKQMFYYDYVGTDGLHYMQAPAGQTNPPAGFYYMPDVATMKFADPKGSTTYYDGHVFPILRYADILLCRAEALNELSGPTDEAIGLINRVKSRSHATGLGSAALFNKQSLRDAILQERGWEFFFECKRRQDLIRMGKYESVVNTYLTAVGKTGSITLPRDKYFPYPQAQVDLNKSLNNSDRRH</sequence>
<dbReference type="Proteomes" id="UP000552864">
    <property type="component" value="Unassembled WGS sequence"/>
</dbReference>
<dbReference type="Gene3D" id="1.25.40.390">
    <property type="match status" value="1"/>
</dbReference>
<evidence type="ECO:0000313" key="8">
    <source>
        <dbReference type="EMBL" id="NLR79722.1"/>
    </source>
</evidence>
<reference evidence="8 9" key="1">
    <citation type="submission" date="2020-04" db="EMBL/GenBank/DDBJ databases">
        <authorList>
            <person name="Yin C."/>
        </authorList>
    </citation>
    <scope>NUCLEOTIDE SEQUENCE [LARGE SCALE GENOMIC DNA]</scope>
    <source>
        <strain evidence="8 9">Ak56</strain>
    </source>
</reference>
<accession>A0A847STK8</accession>
<comment type="subcellular location">
    <subcellularLocation>
        <location evidence="1">Cell outer membrane</location>
    </subcellularLocation>
</comment>
<dbReference type="AlphaFoldDB" id="A0A847STK8"/>
<evidence type="ECO:0000313" key="9">
    <source>
        <dbReference type="Proteomes" id="UP000552864"/>
    </source>
</evidence>
<dbReference type="SUPFAM" id="SSF48452">
    <property type="entry name" value="TPR-like"/>
    <property type="match status" value="1"/>
</dbReference>
<feature type="domain" description="RagB/SusD" evidence="6">
    <location>
        <begin position="302"/>
        <end position="503"/>
    </location>
</feature>
<dbReference type="GO" id="GO:0009279">
    <property type="term" value="C:cell outer membrane"/>
    <property type="evidence" value="ECO:0007669"/>
    <property type="project" value="UniProtKB-SubCell"/>
</dbReference>
<dbReference type="RefSeq" id="WP_168739097.1">
    <property type="nucleotide sequence ID" value="NZ_JABAHZ010000003.1"/>
</dbReference>
<gene>
    <name evidence="8" type="ORF">HGH91_13885</name>
</gene>
<protein>
    <submittedName>
        <fullName evidence="8">RagB/SusD family nutrient uptake outer membrane protein</fullName>
    </submittedName>
</protein>
<proteinExistence type="inferred from homology"/>
<dbReference type="CDD" id="cd08977">
    <property type="entry name" value="SusD"/>
    <property type="match status" value="1"/>
</dbReference>
<keyword evidence="3" id="KW-0732">Signal</keyword>
<dbReference type="InterPro" id="IPR011990">
    <property type="entry name" value="TPR-like_helical_dom_sf"/>
</dbReference>
<dbReference type="InterPro" id="IPR033985">
    <property type="entry name" value="SusD-like_N"/>
</dbReference>
<name>A0A847STK8_9BACT</name>
<feature type="domain" description="SusD-like N-terminal" evidence="7">
    <location>
        <begin position="72"/>
        <end position="237"/>
    </location>
</feature>
<evidence type="ECO:0000256" key="1">
    <source>
        <dbReference type="ARBA" id="ARBA00004442"/>
    </source>
</evidence>
<keyword evidence="4" id="KW-0472">Membrane</keyword>
<dbReference type="InterPro" id="IPR012944">
    <property type="entry name" value="SusD_RagB_dom"/>
</dbReference>